<dbReference type="Pfam" id="PF13612">
    <property type="entry name" value="DDE_Tnp_1_3"/>
    <property type="match status" value="1"/>
</dbReference>
<name>A0A3E4MSA4_9BACE</name>
<organism evidence="2 5">
    <name type="scientific">Bacteroides xylanisolvens</name>
    <dbReference type="NCBI Taxonomy" id="371601"/>
    <lineage>
        <taxon>Bacteria</taxon>
        <taxon>Pseudomonadati</taxon>
        <taxon>Bacteroidota</taxon>
        <taxon>Bacteroidia</taxon>
        <taxon>Bacteroidales</taxon>
        <taxon>Bacteroidaceae</taxon>
        <taxon>Bacteroides</taxon>
    </lineage>
</organism>
<feature type="domain" description="Transposase DDE" evidence="1">
    <location>
        <begin position="111"/>
        <end position="265"/>
    </location>
</feature>
<evidence type="ECO:0000313" key="3">
    <source>
        <dbReference type="EMBL" id="RHK15358.1"/>
    </source>
</evidence>
<evidence type="ECO:0000313" key="4">
    <source>
        <dbReference type="EMBL" id="RHL30418.1"/>
    </source>
</evidence>
<dbReference type="InterPro" id="IPR025668">
    <property type="entry name" value="Tnp_DDE_dom"/>
</dbReference>
<dbReference type="AlphaFoldDB" id="A0A3E4MSA4"/>
<dbReference type="EMBL" id="QRNE01000346">
    <property type="protein sequence ID" value="RHK15358.1"/>
    <property type="molecule type" value="Genomic_DNA"/>
</dbReference>
<dbReference type="EMBL" id="QSQU01000109">
    <property type="protein sequence ID" value="RGK52236.1"/>
    <property type="molecule type" value="Genomic_DNA"/>
</dbReference>
<dbReference type="RefSeq" id="WP_087395719.1">
    <property type="nucleotide sequence ID" value="NZ_CP183042.1"/>
</dbReference>
<evidence type="ECO:0000313" key="2">
    <source>
        <dbReference type="EMBL" id="RGK52236.1"/>
    </source>
</evidence>
<comment type="caution">
    <text evidence="2">The sequence shown here is derived from an EMBL/GenBank/DDBJ whole genome shotgun (WGS) entry which is preliminary data.</text>
</comment>
<sequence>MISKDKITEIFCIADDFCKELEKELAKKVLPDSDNAPKRHRKRMMSDAEIITILICFHFNSYRNFKHYYLYCVRTVWKDLFPKTFSYNRFIEVMPRCFVAMTMFLKLAVFGKCTGISFVDSTCIPVIHNKRFYSMKVFKDIATKGKSTMGWYIGFKLHLLCNEKGEIINFNLTKANVDDRNENVMNALIDKVFGKLYADKGYISQTLFGRLWDKGVHIVTGLRSNMKQKLMPLYDKIMLRKRSVIESVNDMLKNVAQIVHTRHRSLHNFIMNILAAMGAYCFFSTKPHVNFDYEIPPSDGQLVIWR</sequence>
<dbReference type="Proteomes" id="UP000261210">
    <property type="component" value="Unassembled WGS sequence"/>
</dbReference>
<dbReference type="Proteomes" id="UP000285503">
    <property type="component" value="Unassembled WGS sequence"/>
</dbReference>
<evidence type="ECO:0000313" key="5">
    <source>
        <dbReference type="Proteomes" id="UP000261210"/>
    </source>
</evidence>
<evidence type="ECO:0000313" key="7">
    <source>
        <dbReference type="Proteomes" id="UP000285503"/>
    </source>
</evidence>
<gene>
    <name evidence="4" type="ORF">DW027_27380</name>
    <name evidence="3" type="ORF">DW075_25205</name>
    <name evidence="2" type="ORF">DXD03_24605</name>
</gene>
<dbReference type="NCBIfam" id="NF033520">
    <property type="entry name" value="transpos_IS982"/>
    <property type="match status" value="1"/>
</dbReference>
<protein>
    <submittedName>
        <fullName evidence="2">IS982 family transposase</fullName>
    </submittedName>
</protein>
<accession>A0A3E4MSA4</accession>
<proteinExistence type="predicted"/>
<evidence type="ECO:0000313" key="6">
    <source>
        <dbReference type="Proteomes" id="UP000284495"/>
    </source>
</evidence>
<dbReference type="Proteomes" id="UP000284495">
    <property type="component" value="Unassembled WGS sequence"/>
</dbReference>
<reference evidence="5 6" key="1">
    <citation type="submission" date="2018-08" db="EMBL/GenBank/DDBJ databases">
        <title>A genome reference for cultivated species of the human gut microbiota.</title>
        <authorList>
            <person name="Zou Y."/>
            <person name="Xue W."/>
            <person name="Luo G."/>
        </authorList>
    </citation>
    <scope>NUCLEOTIDE SEQUENCE [LARGE SCALE GENOMIC DNA]</scope>
    <source>
        <strain evidence="4 6">AF38-2</strain>
        <strain evidence="3 7">AF46-11NS</strain>
        <strain evidence="2 5">TF10-34</strain>
    </source>
</reference>
<evidence type="ECO:0000259" key="1">
    <source>
        <dbReference type="Pfam" id="PF13612"/>
    </source>
</evidence>
<dbReference type="EMBL" id="QROO01000071">
    <property type="protein sequence ID" value="RHL30418.1"/>
    <property type="molecule type" value="Genomic_DNA"/>
</dbReference>